<evidence type="ECO:0000313" key="1">
    <source>
        <dbReference type="EMBL" id="RAH85341.1"/>
    </source>
</evidence>
<sequence>MDQPIYLFFIPLTSARRYGTGPFQRTLSSAPQPRHGRIVLTSGDVRSVKTATANNRSILVYQVGRRPQWNWGAPRSISWLARSPAAVVCLPVFRLGATSPRILVRELGSALPLCYWRLFLQCLNYPYVGYLLLHASQMAWFPGSMNGMWCATLTRLSTACRVRLMYSPGVSGCST</sequence>
<keyword evidence="2" id="KW-1185">Reference proteome</keyword>
<dbReference type="AlphaFoldDB" id="A0A8T8XB89"/>
<dbReference type="EMBL" id="KZ824775">
    <property type="protein sequence ID" value="RAH85341.1"/>
    <property type="molecule type" value="Genomic_DNA"/>
</dbReference>
<dbReference type="GeneID" id="37170354"/>
<gene>
    <name evidence="1" type="ORF">BO86DRAFT_189140</name>
</gene>
<dbReference type="Proteomes" id="UP000249497">
    <property type="component" value="Unassembled WGS sequence"/>
</dbReference>
<accession>A0A8T8XB89</accession>
<organism evidence="1 2">
    <name type="scientific">Aspergillus japonicus CBS 114.51</name>
    <dbReference type="NCBI Taxonomy" id="1448312"/>
    <lineage>
        <taxon>Eukaryota</taxon>
        <taxon>Fungi</taxon>
        <taxon>Dikarya</taxon>
        <taxon>Ascomycota</taxon>
        <taxon>Pezizomycotina</taxon>
        <taxon>Eurotiomycetes</taxon>
        <taxon>Eurotiomycetidae</taxon>
        <taxon>Eurotiales</taxon>
        <taxon>Aspergillaceae</taxon>
        <taxon>Aspergillus</taxon>
        <taxon>Aspergillus subgen. Circumdati</taxon>
    </lineage>
</organism>
<reference evidence="1 2" key="1">
    <citation type="submission" date="2018-02" db="EMBL/GenBank/DDBJ databases">
        <title>The genomes of Aspergillus section Nigri reveals drivers in fungal speciation.</title>
        <authorList>
            <consortium name="DOE Joint Genome Institute"/>
            <person name="Vesth T.C."/>
            <person name="Nybo J."/>
            <person name="Theobald S."/>
            <person name="Brandl J."/>
            <person name="Frisvad J.C."/>
            <person name="Nielsen K.F."/>
            <person name="Lyhne E.K."/>
            <person name="Kogle M.E."/>
            <person name="Kuo A."/>
            <person name="Riley R."/>
            <person name="Clum A."/>
            <person name="Nolan M."/>
            <person name="Lipzen A."/>
            <person name="Salamov A."/>
            <person name="Henrissat B."/>
            <person name="Wiebenga A."/>
            <person name="De vries R.P."/>
            <person name="Grigoriev I.V."/>
            <person name="Mortensen U.H."/>
            <person name="Andersen M.R."/>
            <person name="Baker S.E."/>
        </authorList>
    </citation>
    <scope>NUCLEOTIDE SEQUENCE [LARGE SCALE GENOMIC DNA]</scope>
    <source>
        <strain evidence="1 2">CBS 114.51</strain>
    </source>
</reference>
<protein>
    <submittedName>
        <fullName evidence="1">Uncharacterized protein</fullName>
    </submittedName>
</protein>
<dbReference type="RefSeq" id="XP_025531235.1">
    <property type="nucleotide sequence ID" value="XM_025666662.1"/>
</dbReference>
<evidence type="ECO:0000313" key="2">
    <source>
        <dbReference type="Proteomes" id="UP000249497"/>
    </source>
</evidence>
<proteinExistence type="predicted"/>
<name>A0A8T8XB89_ASPJA</name>